<dbReference type="GO" id="GO:0000145">
    <property type="term" value="C:exocyst"/>
    <property type="evidence" value="ECO:0007669"/>
    <property type="project" value="InterPro"/>
</dbReference>
<evidence type="ECO:0000313" key="7">
    <source>
        <dbReference type="Proteomes" id="UP001328107"/>
    </source>
</evidence>
<dbReference type="InterPro" id="IPR048628">
    <property type="entry name" value="Sec3_C"/>
</dbReference>
<dbReference type="CDD" id="cd14683">
    <property type="entry name" value="PH-EXOC1"/>
    <property type="match status" value="1"/>
</dbReference>
<keyword evidence="2" id="KW-0813">Transport</keyword>
<dbReference type="InterPro" id="IPR019160">
    <property type="entry name" value="Sec3_CC"/>
</dbReference>
<dbReference type="PANTHER" id="PTHR16092">
    <property type="entry name" value="SEC3/SYNTAXIN-RELATED"/>
    <property type="match status" value="1"/>
</dbReference>
<evidence type="ECO:0000256" key="1">
    <source>
        <dbReference type="ARBA" id="ARBA00006518"/>
    </source>
</evidence>
<organism evidence="6 7">
    <name type="scientific">Pristionchus mayeri</name>
    <dbReference type="NCBI Taxonomy" id="1317129"/>
    <lineage>
        <taxon>Eukaryota</taxon>
        <taxon>Metazoa</taxon>
        <taxon>Ecdysozoa</taxon>
        <taxon>Nematoda</taxon>
        <taxon>Chromadorea</taxon>
        <taxon>Rhabditida</taxon>
        <taxon>Rhabditina</taxon>
        <taxon>Diplogasteromorpha</taxon>
        <taxon>Diplogasteroidea</taxon>
        <taxon>Neodiplogasteridae</taxon>
        <taxon>Pristionchus</taxon>
    </lineage>
</organism>
<name>A0AAN5DCJ0_9BILA</name>
<proteinExistence type="inferred from homology"/>
<feature type="non-terminal residue" evidence="6">
    <location>
        <position position="1"/>
    </location>
</feature>
<dbReference type="GO" id="GO:0005546">
    <property type="term" value="F:phosphatidylinositol-4,5-bisphosphate binding"/>
    <property type="evidence" value="ECO:0007669"/>
    <property type="project" value="TreeGrafter"/>
</dbReference>
<dbReference type="GO" id="GO:0005886">
    <property type="term" value="C:plasma membrane"/>
    <property type="evidence" value="ECO:0007669"/>
    <property type="project" value="TreeGrafter"/>
</dbReference>
<dbReference type="AlphaFoldDB" id="A0AAN5DCJ0"/>
<dbReference type="Pfam" id="PF20654">
    <property type="entry name" value="Sec3_C-term"/>
    <property type="match status" value="1"/>
</dbReference>
<comment type="caution">
    <text evidence="6">The sequence shown here is derived from an EMBL/GenBank/DDBJ whole genome shotgun (WGS) entry which is preliminary data.</text>
</comment>
<keyword evidence="4" id="KW-0175">Coiled coil</keyword>
<sequence length="834" mass="95247">VHLRMNAIRSSLQRQLFQDADERLSAIVSLVKIDGKKKKRPSYLCLTLSSEHPISVRIYLVKEDKEDSYRKKEKFQLREVRAVDGLNPRKPMPDFSMTLSDRTFRLTASSCEEKDSFIRQLYKMANKFIPFAMPDFMNVPIPVDEPTIILPVANVEEEQINAIEEYQPISPKEESDFRRLLAVTELKLDQADLFVKALSNQLQSLDGANIESMISSETAINQLLDVIDGAIGKVTELDLEMNKCDTILCVVRDSVELIEEKDSLSVVERKNKEKLEKEARQLVAHLDVLSNKHLQVLSEANISDPASISRVVEAARAVSQFVAETPKTLRQMKAYQDQNSKLSVLDLFVDRLMSHLTALFNNLAEMTDSQDWGHLAIPKQSQRHRALSPLADLMGWLKATRENVYRAAIDRYIDATRRLYQRLFDRFFDAICNEVTKTVTGASDRRSSGGTGEGMSSLSSLIETVLGELNPVITNEQKFCLRFFHINSENAIGSDTISMDSGDSGSIGARGVDKQVNEQVRLMMGPLFDSSLSMNLDRFTKACCKSNRSNILLLFVIMSKKVLSSTESGSYYAVTFGSLVVLIKRQFDNYMDAEAQNLREIKFTKRTRVGILPTIDKLAQMIKLSEDRFKGSERRADLEKWYVNLVKATCEGIEKAATSPHTKSPATVVRFENYHQLYQTLSEQKISCLDHYRKESKIICEDAMQLYVREHMGRPLEKIHLFFESVSRAKERIRAEEIAYQQQFSKMELKKVISQYPGKEVRKGLEQLYKKLEKHLVDNSSLLQVVWRNMQEAFIKQLQSYQQIMAECYPNSKIELEVSIDDVLSFFSDIAQSH</sequence>
<dbReference type="Proteomes" id="UP001328107">
    <property type="component" value="Unassembled WGS sequence"/>
</dbReference>
<dbReference type="SMART" id="SM01313">
    <property type="entry name" value="Sec3-PIP2_bind"/>
    <property type="match status" value="1"/>
</dbReference>
<dbReference type="GO" id="GO:0006887">
    <property type="term" value="P:exocytosis"/>
    <property type="evidence" value="ECO:0007669"/>
    <property type="project" value="UniProtKB-KW"/>
</dbReference>
<evidence type="ECO:0000256" key="3">
    <source>
        <dbReference type="ARBA" id="ARBA00022483"/>
    </source>
</evidence>
<dbReference type="EMBL" id="BTRK01000006">
    <property type="protein sequence ID" value="GMR60521.1"/>
    <property type="molecule type" value="Genomic_DNA"/>
</dbReference>
<dbReference type="Pfam" id="PF15277">
    <property type="entry name" value="Sec3-PIP2_bind"/>
    <property type="match status" value="1"/>
</dbReference>
<dbReference type="FunFam" id="2.30.29.90:FF:000008">
    <property type="entry name" value="Exocyst complex component 1"/>
    <property type="match status" value="1"/>
</dbReference>
<accession>A0AAN5DCJ0</accession>
<dbReference type="PANTHER" id="PTHR16092:SF14">
    <property type="entry name" value="EXOCYST COMPLEX COMPONENT 1 ISOFORM X1"/>
    <property type="match status" value="1"/>
</dbReference>
<evidence type="ECO:0000256" key="2">
    <source>
        <dbReference type="ARBA" id="ARBA00022448"/>
    </source>
</evidence>
<keyword evidence="7" id="KW-1185">Reference proteome</keyword>
<evidence type="ECO:0000256" key="4">
    <source>
        <dbReference type="ARBA" id="ARBA00023054"/>
    </source>
</evidence>
<dbReference type="Gene3D" id="2.30.29.90">
    <property type="match status" value="1"/>
</dbReference>
<feature type="domain" description="Exocyst complex component Sec3 PIP2-binding N-terminal" evidence="5">
    <location>
        <begin position="37"/>
        <end position="128"/>
    </location>
</feature>
<reference evidence="7" key="1">
    <citation type="submission" date="2022-10" db="EMBL/GenBank/DDBJ databases">
        <title>Genome assembly of Pristionchus species.</title>
        <authorList>
            <person name="Yoshida K."/>
            <person name="Sommer R.J."/>
        </authorList>
    </citation>
    <scope>NUCLEOTIDE SEQUENCE [LARGE SCALE GENOMIC DNA]</scope>
    <source>
        <strain evidence="7">RS5460</strain>
    </source>
</reference>
<comment type="similarity">
    <text evidence="1">Belongs to the SEC3 family.</text>
</comment>
<evidence type="ECO:0000313" key="6">
    <source>
        <dbReference type="EMBL" id="GMR60521.1"/>
    </source>
</evidence>
<protein>
    <recommendedName>
        <fullName evidence="5">Exocyst complex component Sec3 PIP2-binding N-terminal domain-containing protein</fullName>
    </recommendedName>
</protein>
<dbReference type="GO" id="GO:0006893">
    <property type="term" value="P:Golgi to plasma membrane transport"/>
    <property type="evidence" value="ECO:0007669"/>
    <property type="project" value="TreeGrafter"/>
</dbReference>
<dbReference type="Pfam" id="PF09763">
    <property type="entry name" value="Sec3_CC"/>
    <property type="match status" value="1"/>
</dbReference>
<keyword evidence="3" id="KW-0268">Exocytosis</keyword>
<dbReference type="InterPro" id="IPR028258">
    <property type="entry name" value="Sec3-PIP2_bind"/>
</dbReference>
<gene>
    <name evidence="6" type="ORF">PMAYCL1PPCAC_30716</name>
</gene>
<evidence type="ECO:0000259" key="5">
    <source>
        <dbReference type="SMART" id="SM01313"/>
    </source>
</evidence>